<feature type="transmembrane region" description="Helical" evidence="6">
    <location>
        <begin position="139"/>
        <end position="159"/>
    </location>
</feature>
<dbReference type="GO" id="GO:0004930">
    <property type="term" value="F:G protein-coupled receptor activity"/>
    <property type="evidence" value="ECO:0007669"/>
    <property type="project" value="TreeGrafter"/>
</dbReference>
<feature type="compositionally biased region" description="Basic and acidic residues" evidence="5">
    <location>
        <begin position="486"/>
        <end position="495"/>
    </location>
</feature>
<dbReference type="EMBL" id="SWFS01000082">
    <property type="protein sequence ID" value="KAA8916778.1"/>
    <property type="molecule type" value="Genomic_DNA"/>
</dbReference>
<dbReference type="SUPFAM" id="SSF81321">
    <property type="entry name" value="Family A G protein-coupled receptor-like"/>
    <property type="match status" value="1"/>
</dbReference>
<keyword evidence="4 6" id="KW-0472">Membrane</keyword>
<evidence type="ECO:0000256" key="2">
    <source>
        <dbReference type="ARBA" id="ARBA00022692"/>
    </source>
</evidence>
<keyword evidence="3 6" id="KW-1133">Transmembrane helix</keyword>
<keyword evidence="2 6" id="KW-0812">Transmembrane</keyword>
<evidence type="ECO:0000256" key="4">
    <source>
        <dbReference type="ARBA" id="ARBA00023136"/>
    </source>
</evidence>
<evidence type="ECO:0000313" key="9">
    <source>
        <dbReference type="EMBL" id="KAA8916778.1"/>
    </source>
</evidence>
<dbReference type="AlphaFoldDB" id="A0A642VAA7"/>
<feature type="transmembrane region" description="Helical" evidence="6">
    <location>
        <begin position="98"/>
        <end position="123"/>
    </location>
</feature>
<evidence type="ECO:0000259" key="8">
    <source>
        <dbReference type="Pfam" id="PF11970"/>
    </source>
</evidence>
<dbReference type="PANTHER" id="PTHR23112:SF37">
    <property type="entry name" value="G PROTEIN-COUPLED RECEPTOR GPR1"/>
    <property type="match status" value="1"/>
</dbReference>
<comment type="subcellular location">
    <subcellularLocation>
        <location evidence="1">Membrane</location>
        <topology evidence="1">Multi-pass membrane protein</topology>
    </subcellularLocation>
</comment>
<protein>
    <recommendedName>
        <fullName evidence="11">G-protein coupled receptors family 1 profile domain-containing protein</fullName>
    </recommendedName>
</protein>
<evidence type="ECO:0000313" key="10">
    <source>
        <dbReference type="Proteomes" id="UP000761534"/>
    </source>
</evidence>
<dbReference type="Proteomes" id="UP000761534">
    <property type="component" value="Unassembled WGS sequence"/>
</dbReference>
<keyword evidence="10" id="KW-1185">Reference proteome</keyword>
<dbReference type="Pfam" id="PF11710">
    <property type="entry name" value="Git3"/>
    <property type="match status" value="1"/>
</dbReference>
<evidence type="ECO:0000256" key="3">
    <source>
        <dbReference type="ARBA" id="ARBA00022989"/>
    </source>
</evidence>
<dbReference type="PANTHER" id="PTHR23112">
    <property type="entry name" value="G PROTEIN-COUPLED RECEPTOR 157-RELATED"/>
    <property type="match status" value="1"/>
</dbReference>
<dbReference type="GO" id="GO:0005886">
    <property type="term" value="C:plasma membrane"/>
    <property type="evidence" value="ECO:0007669"/>
    <property type="project" value="TreeGrafter"/>
</dbReference>
<feature type="transmembrane region" description="Helical" evidence="6">
    <location>
        <begin position="26"/>
        <end position="46"/>
    </location>
</feature>
<dbReference type="VEuPathDB" id="FungiDB:TRICI_001076"/>
<dbReference type="InterPro" id="IPR023041">
    <property type="entry name" value="Glucose_rcpt_Git3-like_N"/>
</dbReference>
<dbReference type="InterPro" id="IPR022596">
    <property type="entry name" value="GPR1/2/3_C"/>
</dbReference>
<evidence type="ECO:0000256" key="6">
    <source>
        <dbReference type="SAM" id="Phobius"/>
    </source>
</evidence>
<feature type="compositionally biased region" description="Low complexity" evidence="5">
    <location>
        <begin position="442"/>
        <end position="455"/>
    </location>
</feature>
<evidence type="ECO:0000259" key="7">
    <source>
        <dbReference type="Pfam" id="PF11710"/>
    </source>
</evidence>
<feature type="transmembrane region" description="Helical" evidence="6">
    <location>
        <begin position="58"/>
        <end position="78"/>
    </location>
</feature>
<reference evidence="9" key="1">
    <citation type="journal article" date="2019" name="G3 (Bethesda)">
        <title>Genome Assemblies of Two Rare Opportunistic Yeast Pathogens: Diutina rugosa (syn. Candida rugosa) and Trichomonascus ciferrii (syn. Candida ciferrii).</title>
        <authorList>
            <person name="Mixao V."/>
            <person name="Saus E."/>
            <person name="Hansen A.P."/>
            <person name="Lass-Florl C."/>
            <person name="Gabaldon T."/>
        </authorList>
    </citation>
    <scope>NUCLEOTIDE SEQUENCE</scope>
    <source>
        <strain evidence="9">CBS 4856</strain>
    </source>
</reference>
<feature type="transmembrane region" description="Helical" evidence="6">
    <location>
        <begin position="340"/>
        <end position="363"/>
    </location>
</feature>
<feature type="domain" description="Glucose receptor Git3-like N-terminal" evidence="7">
    <location>
        <begin position="23"/>
        <end position="214"/>
    </location>
</feature>
<gene>
    <name evidence="9" type="ORF">TRICI_001076</name>
</gene>
<feature type="transmembrane region" description="Helical" evidence="6">
    <location>
        <begin position="308"/>
        <end position="328"/>
    </location>
</feature>
<evidence type="ECO:0008006" key="11">
    <source>
        <dbReference type="Google" id="ProtNLM"/>
    </source>
</evidence>
<dbReference type="OrthoDB" id="5368598at2759"/>
<evidence type="ECO:0000256" key="1">
    <source>
        <dbReference type="ARBA" id="ARBA00004141"/>
    </source>
</evidence>
<dbReference type="Pfam" id="PF11970">
    <property type="entry name" value="GPR_Gpa2_C"/>
    <property type="match status" value="1"/>
</dbReference>
<feature type="compositionally biased region" description="Basic and acidic residues" evidence="5">
    <location>
        <begin position="506"/>
        <end position="515"/>
    </location>
</feature>
<feature type="region of interest" description="Disordered" evidence="5">
    <location>
        <begin position="396"/>
        <end position="515"/>
    </location>
</feature>
<proteinExistence type="predicted"/>
<accession>A0A642VAA7</accession>
<sequence length="515" mass="60107">MAQTYGDWYTDRLNDFSPDRLTTLRWVSVSSSIVSIVFGVVFLYLYINMRYKVFRHHLIFLLIFFDFGKAIVLLWYPARVLSVPSSYNNVNFCDVVGWFTSSFIEGADFAVFFLAIHTALLVFRRDSNAVEGGLYKVRYYIYAINILLPATLASLAFIHAGRKSYLPYITWCYLPIRPIWYRLVLSWIPRYIILISILGIYLAIYIHVKLEYRRVVQDFQRSQTFVEDKYYEHGFSGKLRKFGRGFVHSLSYFPGLGFLDKTLPQHGRPNDQGRFADSQTTAIMEFQRDSVVKFQIRRSMIERQIRSIFIYPFAYFFLWLAPFVLQCLQYDYEVHHGPVYWITALAAFMQPFNCAVDTVAFIVREKPWRNRTEKIFTKANGRWMKKRLTFTHEQDLEKANGHSNSNNNDERQNPSPKTVVDNNAMRLQTGSRLEYYDEKKTTTSSSRSTSAASKSPNTTHPEPPAYPENAHIDPFSHTTATPIDLPPRRPFEFDRASNASASNSERSMDLMEFLR</sequence>
<dbReference type="Gene3D" id="1.20.1070.10">
    <property type="entry name" value="Rhodopsin 7-helix transmembrane proteins"/>
    <property type="match status" value="1"/>
</dbReference>
<dbReference type="GO" id="GO:0007189">
    <property type="term" value="P:adenylate cyclase-activating G protein-coupled receptor signaling pathway"/>
    <property type="evidence" value="ECO:0007669"/>
    <property type="project" value="TreeGrafter"/>
</dbReference>
<organism evidence="9 10">
    <name type="scientific">Trichomonascus ciferrii</name>
    <dbReference type="NCBI Taxonomy" id="44093"/>
    <lineage>
        <taxon>Eukaryota</taxon>
        <taxon>Fungi</taxon>
        <taxon>Dikarya</taxon>
        <taxon>Ascomycota</taxon>
        <taxon>Saccharomycotina</taxon>
        <taxon>Dipodascomycetes</taxon>
        <taxon>Dipodascales</taxon>
        <taxon>Trichomonascaceae</taxon>
        <taxon>Trichomonascus</taxon>
        <taxon>Trichomonascus ciferrii complex</taxon>
    </lineage>
</organism>
<feature type="transmembrane region" description="Helical" evidence="6">
    <location>
        <begin position="179"/>
        <end position="204"/>
    </location>
</feature>
<name>A0A642VAA7_9ASCO</name>
<feature type="domain" description="G protein-coupled receptor GPR1/2/3 C-terminal" evidence="8">
    <location>
        <begin position="297"/>
        <end position="370"/>
    </location>
</feature>
<evidence type="ECO:0000256" key="5">
    <source>
        <dbReference type="SAM" id="MobiDB-lite"/>
    </source>
</evidence>
<comment type="caution">
    <text evidence="9">The sequence shown here is derived from an EMBL/GenBank/DDBJ whole genome shotgun (WGS) entry which is preliminary data.</text>
</comment>